<proteinExistence type="predicted"/>
<gene>
    <name evidence="2" type="ORF">AAG570_009713</name>
</gene>
<feature type="region of interest" description="Disordered" evidence="1">
    <location>
        <begin position="112"/>
        <end position="173"/>
    </location>
</feature>
<dbReference type="Proteomes" id="UP001558652">
    <property type="component" value="Unassembled WGS sequence"/>
</dbReference>
<feature type="region of interest" description="Disordered" evidence="1">
    <location>
        <begin position="1"/>
        <end position="25"/>
    </location>
</feature>
<evidence type="ECO:0000256" key="1">
    <source>
        <dbReference type="SAM" id="MobiDB-lite"/>
    </source>
</evidence>
<name>A0ABD0YPW0_9HEMI</name>
<reference evidence="2 3" key="1">
    <citation type="submission" date="2024-07" db="EMBL/GenBank/DDBJ databases">
        <title>Chromosome-level genome assembly of the water stick insect Ranatra chinensis (Heteroptera: Nepidae).</title>
        <authorList>
            <person name="Liu X."/>
        </authorList>
    </citation>
    <scope>NUCLEOTIDE SEQUENCE [LARGE SCALE GENOMIC DNA]</scope>
    <source>
        <strain evidence="2">Cailab_2021Rc</strain>
        <tissue evidence="2">Muscle</tissue>
    </source>
</reference>
<protein>
    <submittedName>
        <fullName evidence="2">Uncharacterized protein</fullName>
    </submittedName>
</protein>
<comment type="caution">
    <text evidence="2">The sequence shown here is derived from an EMBL/GenBank/DDBJ whole genome shotgun (WGS) entry which is preliminary data.</text>
</comment>
<evidence type="ECO:0000313" key="3">
    <source>
        <dbReference type="Proteomes" id="UP001558652"/>
    </source>
</evidence>
<feature type="compositionally biased region" description="Polar residues" evidence="1">
    <location>
        <begin position="143"/>
        <end position="152"/>
    </location>
</feature>
<keyword evidence="3" id="KW-1185">Reference proteome</keyword>
<feature type="compositionally biased region" description="Gly residues" evidence="1">
    <location>
        <begin position="1"/>
        <end position="15"/>
    </location>
</feature>
<sequence>MLLVGEGEGCSGGSSSGSSWSGGSRRPCLLFPPPPPFPPDEYAYAYYEPSAKMLNKRHSYMTRYGTQENLYEEIRSSSRLEDEVRYVHTRHQQVLDELNLSVEAMLMPASYVDDEPPETEPDHREEEECTGAGGGGAAYSLDSGFSGSSAGTDSLRRQQPPPPTAKKKSPQSFWKKLPGLGQSHATIKPSGKYLADVETIIFLPFHDCLLIIKLIFLNLITKLSVREEKFAML</sequence>
<organism evidence="2 3">
    <name type="scientific">Ranatra chinensis</name>
    <dbReference type="NCBI Taxonomy" id="642074"/>
    <lineage>
        <taxon>Eukaryota</taxon>
        <taxon>Metazoa</taxon>
        <taxon>Ecdysozoa</taxon>
        <taxon>Arthropoda</taxon>
        <taxon>Hexapoda</taxon>
        <taxon>Insecta</taxon>
        <taxon>Pterygota</taxon>
        <taxon>Neoptera</taxon>
        <taxon>Paraneoptera</taxon>
        <taxon>Hemiptera</taxon>
        <taxon>Heteroptera</taxon>
        <taxon>Panheteroptera</taxon>
        <taxon>Nepomorpha</taxon>
        <taxon>Nepidae</taxon>
        <taxon>Ranatrinae</taxon>
        <taxon>Ranatra</taxon>
    </lineage>
</organism>
<dbReference type="EMBL" id="JBFDAA010000004">
    <property type="protein sequence ID" value="KAL1138018.1"/>
    <property type="molecule type" value="Genomic_DNA"/>
</dbReference>
<dbReference type="AlphaFoldDB" id="A0ABD0YPW0"/>
<accession>A0ABD0YPW0</accession>
<evidence type="ECO:0000313" key="2">
    <source>
        <dbReference type="EMBL" id="KAL1138018.1"/>
    </source>
</evidence>